<accession>A0ABM7YFP2</accession>
<sequence>MSQTFQIISVILVGFVIVSVLCHMLNRHPT</sequence>
<dbReference type="EMBL" id="AP025698">
    <property type="protein sequence ID" value="BDH80164.1"/>
    <property type="molecule type" value="Genomic_DNA"/>
</dbReference>
<evidence type="ECO:0000256" key="1">
    <source>
        <dbReference type="SAM" id="Phobius"/>
    </source>
</evidence>
<dbReference type="Proteomes" id="UP000831817">
    <property type="component" value="Chromosome"/>
</dbReference>
<organism evidence="2 3">
    <name type="scientific">Methanothermobacter tenebrarum</name>
    <dbReference type="NCBI Taxonomy" id="680118"/>
    <lineage>
        <taxon>Archaea</taxon>
        <taxon>Methanobacteriati</taxon>
        <taxon>Methanobacteriota</taxon>
        <taxon>Methanomada group</taxon>
        <taxon>Methanobacteria</taxon>
        <taxon>Methanobacteriales</taxon>
        <taxon>Methanobacteriaceae</taxon>
        <taxon>Methanothermobacter</taxon>
    </lineage>
</organism>
<reference evidence="2 3" key="1">
    <citation type="submission" date="2022-04" db="EMBL/GenBank/DDBJ databases">
        <title>Complete genome of Methanothermobacter tenebrarum strain RMAS.</title>
        <authorList>
            <person name="Nakamura K."/>
            <person name="Oshima K."/>
            <person name="Hattori M."/>
            <person name="Kamagata Y."/>
            <person name="Takamizawa K."/>
        </authorList>
    </citation>
    <scope>NUCLEOTIDE SEQUENCE [LARGE SCALE GENOMIC DNA]</scope>
    <source>
        <strain evidence="2 3">RMAS</strain>
    </source>
</reference>
<keyword evidence="1" id="KW-1133">Transmembrane helix</keyword>
<gene>
    <name evidence="2" type="ORF">MTTB_15430</name>
</gene>
<keyword evidence="3" id="KW-1185">Reference proteome</keyword>
<evidence type="ECO:0000313" key="3">
    <source>
        <dbReference type="Proteomes" id="UP000831817"/>
    </source>
</evidence>
<keyword evidence="1" id="KW-0812">Transmembrane</keyword>
<name>A0ABM7YFP2_9EURY</name>
<evidence type="ECO:0000313" key="2">
    <source>
        <dbReference type="EMBL" id="BDH80164.1"/>
    </source>
</evidence>
<protein>
    <submittedName>
        <fullName evidence="2">Uncharacterized protein</fullName>
    </submittedName>
</protein>
<feature type="transmembrane region" description="Helical" evidence="1">
    <location>
        <begin position="6"/>
        <end position="25"/>
    </location>
</feature>
<keyword evidence="1" id="KW-0472">Membrane</keyword>
<proteinExistence type="predicted"/>